<comment type="caution">
    <text evidence="10">The sequence shown here is derived from an EMBL/GenBank/DDBJ whole genome shotgun (WGS) entry which is preliminary data.</text>
</comment>
<evidence type="ECO:0000256" key="3">
    <source>
        <dbReference type="ARBA" id="ARBA00022827"/>
    </source>
</evidence>
<feature type="domain" description="External alternative NADH-ubiquinone oxidoreductase-like C-terminal" evidence="9">
    <location>
        <begin position="766"/>
        <end position="830"/>
    </location>
</feature>
<reference evidence="10 11" key="1">
    <citation type="journal article" date="2020" name="ISME J.">
        <title>Uncovering the hidden diversity of litter-decomposition mechanisms in mushroom-forming fungi.</title>
        <authorList>
            <person name="Floudas D."/>
            <person name="Bentzer J."/>
            <person name="Ahren D."/>
            <person name="Johansson T."/>
            <person name="Persson P."/>
            <person name="Tunlid A."/>
        </authorList>
    </citation>
    <scope>NUCLEOTIDE SEQUENCE [LARGE SCALE GENOMIC DNA]</scope>
    <source>
        <strain evidence="10 11">CBS 661.87</strain>
    </source>
</reference>
<keyword evidence="11" id="KW-1185">Reference proteome</keyword>
<evidence type="ECO:0000256" key="6">
    <source>
        <dbReference type="SAM" id="Coils"/>
    </source>
</evidence>
<evidence type="ECO:0000256" key="1">
    <source>
        <dbReference type="ARBA" id="ARBA00005272"/>
    </source>
</evidence>
<name>A0A8H5GXS7_9AGAR</name>
<dbReference type="PRINTS" id="PR00368">
    <property type="entry name" value="FADPNR"/>
</dbReference>
<evidence type="ECO:0000313" key="10">
    <source>
        <dbReference type="EMBL" id="KAF5373261.1"/>
    </source>
</evidence>
<dbReference type="Gene3D" id="3.50.50.100">
    <property type="match status" value="2"/>
</dbReference>
<dbReference type="PANTHER" id="PTHR43706:SF17">
    <property type="entry name" value="NADH DEHYDROGENASE (EUROFUNG)"/>
    <property type="match status" value="1"/>
</dbReference>
<keyword evidence="3" id="KW-0274">FAD</keyword>
<dbReference type="Pfam" id="PF22366">
    <property type="entry name" value="NDH2_C"/>
    <property type="match status" value="1"/>
</dbReference>
<accession>A0A8H5GXS7</accession>
<evidence type="ECO:0000256" key="4">
    <source>
        <dbReference type="ARBA" id="ARBA00023002"/>
    </source>
</evidence>
<dbReference type="EMBL" id="JAACJP010000040">
    <property type="protein sequence ID" value="KAF5373261.1"/>
    <property type="molecule type" value="Genomic_DNA"/>
</dbReference>
<keyword evidence="6" id="KW-0175">Coiled coil</keyword>
<evidence type="ECO:0000256" key="5">
    <source>
        <dbReference type="ARBA" id="ARBA00023027"/>
    </source>
</evidence>
<evidence type="ECO:0000313" key="11">
    <source>
        <dbReference type="Proteomes" id="UP000565441"/>
    </source>
</evidence>
<evidence type="ECO:0000259" key="9">
    <source>
        <dbReference type="Pfam" id="PF22366"/>
    </source>
</evidence>
<sequence>MERMDVRNAAVVGSISTNNVGPPTIMSFTAKSVKQFNALPRNPRAPSGRVSNNWHFDVRYIPLEPTPSHVLFLVQLESSYIHTERLPLDLPSQSSGITFFPETGADAAPEVSKALICFFLNKYGNHRSSGKAPDAHAPWKLTTEDATLAEAVGAEFERLGVRTELCKVDVVKGRSLTLAQEAFASFWSTFKKQCGITVAVSAALSMPESIVFKNLRLQPWVGDVNDDENTKALAYTQRLITARPLSQEAPPSAVGEDVMKQLRLNLMLIESKSIGVVREEADEGNGESAIDLALRFQFGIDCTPSRQLCRNYLVKAITSPTSSASTKSRAHALLIDWHSNAAKDTLYSRYLHAAAHHANESTLLSNGDVSPAVLYFALYTLEPHSQKVVELHVQYKAVWRALEKRKEEIAKEMQKAERKRAKNTNSFQPIGGTFANCVRAIKIQQAYTVSGRVLQMVKEFGMADETDLTPPTSEGIDRLLAKPVTPPTMHRPPMTYAGCRQMPATPPIPLRSEPTTTRLDPRLDTIPVGNTPFPIRYDKLVIAVGAYSQTFNVPGVKENAHFLKDVKDARKIRSRILECFEQANQPTVSDVEKRKLLNFCIVGGGPTGVEFAAELHDLLHSDIAKHYPALARLSKINLYDVAPQILGSFDNSLVKMFVEEQGEVPFGLLVWSTGLAPNPLIESITEAKKHERTIGLLTDEHLNVINNDGTKDEDVWVIGDCGIIDGEPLPATAQVASQKGKYLAHKLNKIVKDESAPKPFEFKNFGSLAYIGNWKAIYDRPGVEEGFMTKESGRVAWLLWRSAYFTMTLSWKNKILVPFYWFLNWIFGRDLTRF</sequence>
<dbReference type="GO" id="GO:0005739">
    <property type="term" value="C:mitochondrion"/>
    <property type="evidence" value="ECO:0007669"/>
    <property type="project" value="UniProtKB-ARBA"/>
</dbReference>
<feature type="domain" description="FAD/NAD(P)-binding" evidence="8">
    <location>
        <begin position="533"/>
        <end position="740"/>
    </location>
</feature>
<comment type="similarity">
    <text evidence="1">Belongs to the NADH dehydrogenase family.</text>
</comment>
<dbReference type="InterPro" id="IPR023753">
    <property type="entry name" value="FAD/NAD-binding_dom"/>
</dbReference>
<feature type="region of interest" description="Disordered" evidence="7">
    <location>
        <begin position="506"/>
        <end position="525"/>
    </location>
</feature>
<dbReference type="InterPro" id="IPR036188">
    <property type="entry name" value="FAD/NAD-bd_sf"/>
</dbReference>
<keyword evidence="4" id="KW-0560">Oxidoreductase</keyword>
<evidence type="ECO:0000256" key="7">
    <source>
        <dbReference type="SAM" id="MobiDB-lite"/>
    </source>
</evidence>
<dbReference type="Proteomes" id="UP000565441">
    <property type="component" value="Unassembled WGS sequence"/>
</dbReference>
<gene>
    <name evidence="10" type="ORF">D9615_007477</name>
</gene>
<dbReference type="SUPFAM" id="SSF51905">
    <property type="entry name" value="FAD/NAD(P)-binding domain"/>
    <property type="match status" value="2"/>
</dbReference>
<keyword evidence="2" id="KW-0285">Flavoprotein</keyword>
<dbReference type="GO" id="GO:0003954">
    <property type="term" value="F:NADH dehydrogenase activity"/>
    <property type="evidence" value="ECO:0007669"/>
    <property type="project" value="InterPro"/>
</dbReference>
<keyword evidence="5" id="KW-0520">NAD</keyword>
<organism evidence="10 11">
    <name type="scientific">Tricholomella constricta</name>
    <dbReference type="NCBI Taxonomy" id="117010"/>
    <lineage>
        <taxon>Eukaryota</taxon>
        <taxon>Fungi</taxon>
        <taxon>Dikarya</taxon>
        <taxon>Basidiomycota</taxon>
        <taxon>Agaricomycotina</taxon>
        <taxon>Agaricomycetes</taxon>
        <taxon>Agaricomycetidae</taxon>
        <taxon>Agaricales</taxon>
        <taxon>Tricholomatineae</taxon>
        <taxon>Lyophyllaceae</taxon>
        <taxon>Tricholomella</taxon>
    </lineage>
</organism>
<dbReference type="PANTHER" id="PTHR43706">
    <property type="entry name" value="NADH DEHYDROGENASE"/>
    <property type="match status" value="1"/>
</dbReference>
<evidence type="ECO:0000256" key="2">
    <source>
        <dbReference type="ARBA" id="ARBA00022630"/>
    </source>
</evidence>
<dbReference type="InterPro" id="IPR054585">
    <property type="entry name" value="NDH2-like_C"/>
</dbReference>
<dbReference type="OrthoDB" id="9992747at2759"/>
<evidence type="ECO:0000259" key="8">
    <source>
        <dbReference type="Pfam" id="PF07992"/>
    </source>
</evidence>
<dbReference type="AlphaFoldDB" id="A0A8H5GXS7"/>
<feature type="coiled-coil region" evidence="6">
    <location>
        <begin position="399"/>
        <end position="426"/>
    </location>
</feature>
<protein>
    <recommendedName>
        <fullName evidence="12">FAD/NAD(P)-binding domain-containing protein</fullName>
    </recommendedName>
</protein>
<dbReference type="InterPro" id="IPR045024">
    <property type="entry name" value="NDH-2"/>
</dbReference>
<proteinExistence type="inferred from homology"/>
<dbReference type="Pfam" id="PF07992">
    <property type="entry name" value="Pyr_redox_2"/>
    <property type="match status" value="1"/>
</dbReference>
<evidence type="ECO:0008006" key="12">
    <source>
        <dbReference type="Google" id="ProtNLM"/>
    </source>
</evidence>